<protein>
    <submittedName>
        <fullName evidence="3">RimK/LysX family protein</fullName>
    </submittedName>
</protein>
<feature type="domain" description="Retropepsin-like aspartic endopeptidase" evidence="2">
    <location>
        <begin position="26"/>
        <end position="174"/>
    </location>
</feature>
<dbReference type="PANTHER" id="PTHR38037">
    <property type="entry name" value="ZN_PROTEASE DOMAIN-CONTAINING PROTEIN"/>
    <property type="match status" value="1"/>
</dbReference>
<evidence type="ECO:0000313" key="3">
    <source>
        <dbReference type="EMBL" id="MEE1674701.1"/>
    </source>
</evidence>
<evidence type="ECO:0000313" key="4">
    <source>
        <dbReference type="Proteomes" id="UP001310248"/>
    </source>
</evidence>
<name>A0ABU7G5V7_9ALTE</name>
<accession>A0ABU7G5V7</accession>
<keyword evidence="1" id="KW-0732">Signal</keyword>
<feature type="signal peptide" evidence="1">
    <location>
        <begin position="1"/>
        <end position="21"/>
    </location>
</feature>
<evidence type="ECO:0000259" key="2">
    <source>
        <dbReference type="Pfam" id="PF05618"/>
    </source>
</evidence>
<dbReference type="Pfam" id="PF05618">
    <property type="entry name" value="Zn_protease"/>
    <property type="match status" value="1"/>
</dbReference>
<dbReference type="Gene3D" id="2.40.70.10">
    <property type="entry name" value="Acid Proteases"/>
    <property type="match status" value="1"/>
</dbReference>
<dbReference type="Proteomes" id="UP001310248">
    <property type="component" value="Unassembled WGS sequence"/>
</dbReference>
<gene>
    <name evidence="3" type="ORF">SNR37_004145</name>
</gene>
<proteinExistence type="predicted"/>
<dbReference type="InterPro" id="IPR008503">
    <property type="entry name" value="Asp_endopeptidase"/>
</dbReference>
<reference evidence="3 4" key="2">
    <citation type="submission" date="2023-12" db="EMBL/GenBank/DDBJ databases">
        <authorList>
            <consortium name="Cladostephus spongiosus"/>
            <person name="Lorente B."/>
            <person name="Cabral C."/>
            <person name="Frias J."/>
            <person name="Faria J."/>
            <person name="Toubarro D."/>
        </authorList>
    </citation>
    <scope>NUCLEOTIDE SEQUENCE [LARGE SCALE GENOMIC DNA]</scope>
    <source>
        <strain evidence="3 4">ZMCS4</strain>
    </source>
</reference>
<dbReference type="EMBL" id="JAYDYW010000009">
    <property type="protein sequence ID" value="MEE1674701.1"/>
    <property type="molecule type" value="Genomic_DNA"/>
</dbReference>
<dbReference type="InterPro" id="IPR021109">
    <property type="entry name" value="Peptidase_aspartic_dom_sf"/>
</dbReference>
<reference evidence="4" key="1">
    <citation type="submission" date="2023-07" db="EMBL/GenBank/DDBJ databases">
        <title>Draft genome sequence of Agarivorans aestuarii strain ZMCS4, a CAZymes producing bacteria isolated from the marine brown algae Clodostephus spongiosus.</title>
        <authorList>
            <person name="Lorente B."/>
            <person name="Cabral C."/>
            <person name="Frias J."/>
            <person name="Faria J."/>
            <person name="Toubarro D."/>
        </authorList>
    </citation>
    <scope>NUCLEOTIDE SEQUENCE [LARGE SCALE GENOMIC DNA]</scope>
    <source>
        <strain evidence="4">ZMCS4</strain>
    </source>
</reference>
<dbReference type="PANTHER" id="PTHR38037:SF2">
    <property type="entry name" value="ATP-DEPENDENT ZINC PROTEASE DOMAIN-CONTAINING PROTEIN-RELATED"/>
    <property type="match status" value="1"/>
</dbReference>
<dbReference type="RefSeq" id="WP_329775759.1">
    <property type="nucleotide sequence ID" value="NZ_JAYDYW010000009.1"/>
</dbReference>
<dbReference type="SUPFAM" id="SSF50630">
    <property type="entry name" value="Acid proteases"/>
    <property type="match status" value="1"/>
</dbReference>
<evidence type="ECO:0000256" key="1">
    <source>
        <dbReference type="SAM" id="SignalP"/>
    </source>
</evidence>
<keyword evidence="4" id="KW-1185">Reference proteome</keyword>
<feature type="chain" id="PRO_5045687322" evidence="1">
    <location>
        <begin position="22"/>
        <end position="178"/>
    </location>
</feature>
<organism evidence="3 4">
    <name type="scientific">Agarivorans aestuarii</name>
    <dbReference type="NCBI Taxonomy" id="1563703"/>
    <lineage>
        <taxon>Bacteria</taxon>
        <taxon>Pseudomonadati</taxon>
        <taxon>Pseudomonadota</taxon>
        <taxon>Gammaproteobacteria</taxon>
        <taxon>Alteromonadales</taxon>
        <taxon>Alteromonadaceae</taxon>
        <taxon>Agarivorans</taxon>
    </lineage>
</organism>
<sequence>MLKKLLVAVTLVLTVVSGALAEKLTVGAAEHVKVVEADLNFLTRIDTGAASTSLHAENMRVIDGENIDPADYSEAEQKSVVRPLMRKNVGKYLQFTTENEHGDKHQGKALITDVAAVRNSQGLEIRYKVALAIAWQGQAKTVDVNLRDRSKMHYKLLIGRNWLEGDYLVDVERNKNLK</sequence>
<comment type="caution">
    <text evidence="3">The sequence shown here is derived from an EMBL/GenBank/DDBJ whole genome shotgun (WGS) entry which is preliminary data.</text>
</comment>